<dbReference type="Pfam" id="PF08385">
    <property type="entry name" value="DHC_N1"/>
    <property type="match status" value="1"/>
</dbReference>
<dbReference type="GO" id="GO:0005858">
    <property type="term" value="C:axonemal dynein complex"/>
    <property type="evidence" value="ECO:0007669"/>
    <property type="project" value="TreeGrafter"/>
</dbReference>
<keyword evidence="4" id="KW-1185">Reference proteome</keyword>
<evidence type="ECO:0000313" key="4">
    <source>
        <dbReference type="Proteomes" id="UP001152888"/>
    </source>
</evidence>
<dbReference type="GO" id="GO:0051959">
    <property type="term" value="F:dynein light intermediate chain binding"/>
    <property type="evidence" value="ECO:0007669"/>
    <property type="project" value="InterPro"/>
</dbReference>
<organism evidence="3 4">
    <name type="scientific">Acanthoscelides obtectus</name>
    <name type="common">Bean weevil</name>
    <name type="synonym">Bruchus obtectus</name>
    <dbReference type="NCBI Taxonomy" id="200917"/>
    <lineage>
        <taxon>Eukaryota</taxon>
        <taxon>Metazoa</taxon>
        <taxon>Ecdysozoa</taxon>
        <taxon>Arthropoda</taxon>
        <taxon>Hexapoda</taxon>
        <taxon>Insecta</taxon>
        <taxon>Pterygota</taxon>
        <taxon>Neoptera</taxon>
        <taxon>Endopterygota</taxon>
        <taxon>Coleoptera</taxon>
        <taxon>Polyphaga</taxon>
        <taxon>Cucujiformia</taxon>
        <taxon>Chrysomeloidea</taxon>
        <taxon>Chrysomelidae</taxon>
        <taxon>Bruchinae</taxon>
        <taxon>Bruchini</taxon>
        <taxon>Acanthoscelides</taxon>
    </lineage>
</organism>
<comment type="caution">
    <text evidence="3">The sequence shown here is derived from an EMBL/GenBank/DDBJ whole genome shotgun (WGS) entry which is preliminary data.</text>
</comment>
<accession>A0A9P0JU44</accession>
<evidence type="ECO:0000259" key="2">
    <source>
        <dbReference type="Pfam" id="PF08385"/>
    </source>
</evidence>
<feature type="compositionally biased region" description="Acidic residues" evidence="1">
    <location>
        <begin position="512"/>
        <end position="527"/>
    </location>
</feature>
<dbReference type="GO" id="GO:0007018">
    <property type="term" value="P:microtubule-based movement"/>
    <property type="evidence" value="ECO:0007669"/>
    <property type="project" value="InterPro"/>
</dbReference>
<dbReference type="EMBL" id="CAKOFQ010006690">
    <property type="protein sequence ID" value="CAH1960839.1"/>
    <property type="molecule type" value="Genomic_DNA"/>
</dbReference>
<evidence type="ECO:0000313" key="3">
    <source>
        <dbReference type="EMBL" id="CAH1960839.1"/>
    </source>
</evidence>
<dbReference type="OrthoDB" id="447173at2759"/>
<dbReference type="PANTHER" id="PTHR46532">
    <property type="entry name" value="MALE FERTILITY FACTOR KL5"/>
    <property type="match status" value="1"/>
</dbReference>
<dbReference type="InterPro" id="IPR013594">
    <property type="entry name" value="Dynein_heavy_tail"/>
</dbReference>
<protein>
    <recommendedName>
        <fullName evidence="2">Dynein heavy chain tail domain-containing protein</fullName>
    </recommendedName>
</protein>
<dbReference type="AlphaFoldDB" id="A0A9P0JU44"/>
<gene>
    <name evidence="3" type="ORF">ACAOBT_LOCUS3815</name>
</gene>
<feature type="compositionally biased region" description="Basic and acidic residues" evidence="1">
    <location>
        <begin position="546"/>
        <end position="557"/>
    </location>
</feature>
<name>A0A9P0JU44_ACAOB</name>
<feature type="domain" description="Dynein heavy chain tail" evidence="2">
    <location>
        <begin position="2"/>
        <end position="420"/>
    </location>
</feature>
<dbReference type="GO" id="GO:0045505">
    <property type="term" value="F:dynein intermediate chain binding"/>
    <property type="evidence" value="ECO:0007669"/>
    <property type="project" value="InterPro"/>
</dbReference>
<dbReference type="Proteomes" id="UP001152888">
    <property type="component" value="Unassembled WGS sequence"/>
</dbReference>
<feature type="region of interest" description="Disordered" evidence="1">
    <location>
        <begin position="512"/>
        <end position="557"/>
    </location>
</feature>
<dbReference type="PANTHER" id="PTHR46532:SF11">
    <property type="entry name" value="DYNEIN AXONEMAL HEAVY CHAIN 12"/>
    <property type="match status" value="1"/>
</dbReference>
<sequence length="927" mass="109357">MIVNMMIESCERSLDPSNIFQGDVEEIFKKLNLTVDVLQKVQDSFEYVRENLSACYREPAEGEEPVVQKPWAFHRRNIFQRLIDYVGRLKVIRNILGTHLEFSKLEKVEIGGIKGRQLSAKCEHIFEEFNKLYNVFNNIQYDVLDLNDQNIIKDYDAFNEKCIDLDRRLAAIFSQAFDDCYNLESVFKLINVIGNLINRPPINKEITVKFPVIIEFFNDELDTVKKLYDDGKKYGPPLHKNYPPVSGTLLWLQTMKNRICNPLEDFKILENDIVKTEDAQHAFEKSEQMVSILDNEFVQVFRTWCDYVPGQIEMSMSKLELIQTGNQLIALNLDKELVAILREVRYMKLLEIEDVPPEAVQLFEESESLVHTVNEFKRIVEWYNYLRLETNQYEKNLIQHDMGDIDQMLKVVTEERTWYQNDPTIVHNIYEHVQQLYHRVKQAQTNISKSLANIQTWVDQPLYERKDQKKENLLSIDDKGERWQRRADLIMACNEDLKAKIKENYELFFQEPVEEESPLPPEVEEESPPPPEPEADKKGKKGKDKKGKEKKEKLPKKIESQIVREEREVRLQAELAEKKQAKLCMWRAYLRDVEDKVRVLLEKAITISLRLILDETGDCPPVTPLFELLMELHDPDIVYVPSADMQDPNNFLTFVESLIEDMFSMTKHVDRIDPEAQGPFYEQAKDSRDLLVMSDEISVRVATAMEKALEFMKEFEEYMSLWLEDRQEYLRQFLQYSRQLTIEEIMQMKDEAQPPIKETPPTIQQFKEQIDTYEDLYKKVEKIQPEEIIMDWLRLDVKPLRQAILNIACKWGNLFKQHLYNHVIHSLDELENFIKEAITAMQVPLTENDYDGLLKVMGYLWKVKERQIETDAMFDPLKQIMDLLKEYGVEFPEDIYVQLQEIPDRWNQCKKIATGKHNYGVFAKTKS</sequence>
<reference evidence="3" key="1">
    <citation type="submission" date="2022-03" db="EMBL/GenBank/DDBJ databases">
        <authorList>
            <person name="Sayadi A."/>
        </authorList>
    </citation>
    <scope>NUCLEOTIDE SEQUENCE</scope>
</reference>
<proteinExistence type="predicted"/>
<evidence type="ECO:0000256" key="1">
    <source>
        <dbReference type="SAM" id="MobiDB-lite"/>
    </source>
</evidence>
<dbReference type="InterPro" id="IPR026983">
    <property type="entry name" value="DHC"/>
</dbReference>